<comment type="caution">
    <text evidence="2">The sequence shown here is derived from an EMBL/GenBank/DDBJ whole genome shotgun (WGS) entry which is preliminary data.</text>
</comment>
<accession>A0A5C4JGV4</accession>
<protein>
    <recommendedName>
        <fullName evidence="1">5-oxoprolinase subunit A</fullName>
        <shortName evidence="1">5-OPase subunit A</shortName>
        <ecNumber evidence="1">3.5.2.9</ecNumber>
    </recommendedName>
    <alternativeName>
        <fullName evidence="1">5-oxoprolinase (ATP-hydrolyzing) subunit A</fullName>
    </alternativeName>
</protein>
<dbReference type="GO" id="GO:0005975">
    <property type="term" value="P:carbohydrate metabolic process"/>
    <property type="evidence" value="ECO:0007669"/>
    <property type="project" value="InterPro"/>
</dbReference>
<dbReference type="EMBL" id="VCKW01000044">
    <property type="protein sequence ID" value="TMR03039.1"/>
    <property type="molecule type" value="Genomic_DNA"/>
</dbReference>
<dbReference type="Pfam" id="PF03746">
    <property type="entry name" value="LamB_YcsF"/>
    <property type="match status" value="1"/>
</dbReference>
<keyword evidence="1" id="KW-0547">Nucleotide-binding</keyword>
<dbReference type="EC" id="3.5.2.9" evidence="1"/>
<keyword evidence="1" id="KW-0378">Hydrolase</keyword>
<comment type="similarity">
    <text evidence="1">Belongs to the LamB/PxpA family.</text>
</comment>
<dbReference type="NCBIfam" id="NF003814">
    <property type="entry name" value="PRK05406.1-3"/>
    <property type="match status" value="1"/>
</dbReference>
<dbReference type="OrthoDB" id="9773478at2"/>
<reference evidence="2 3" key="1">
    <citation type="submission" date="2019-05" db="EMBL/GenBank/DDBJ databases">
        <title>Draft genome sequence of Actinomadura sp. 14C53.</title>
        <authorList>
            <person name="Saricaoglu S."/>
            <person name="Isik K."/>
        </authorList>
    </citation>
    <scope>NUCLEOTIDE SEQUENCE [LARGE SCALE GENOMIC DNA]</scope>
    <source>
        <strain evidence="2 3">14C53</strain>
    </source>
</reference>
<dbReference type="InterPro" id="IPR005501">
    <property type="entry name" value="LamB/YcsF/PxpA-like"/>
</dbReference>
<proteinExistence type="inferred from homology"/>
<dbReference type="AlphaFoldDB" id="A0A5C4JGV4"/>
<gene>
    <name evidence="1" type="primary">pxpA</name>
    <name evidence="2" type="ORF">ETD83_11520</name>
</gene>
<dbReference type="Proteomes" id="UP000309174">
    <property type="component" value="Unassembled WGS sequence"/>
</dbReference>
<keyword evidence="3" id="KW-1185">Reference proteome</keyword>
<dbReference type="CDD" id="cd10787">
    <property type="entry name" value="LamB_YcsF_like"/>
    <property type="match status" value="1"/>
</dbReference>
<evidence type="ECO:0000256" key="1">
    <source>
        <dbReference type="HAMAP-Rule" id="MF_00691"/>
    </source>
</evidence>
<dbReference type="HAMAP" id="MF_00691">
    <property type="entry name" value="PxpA"/>
    <property type="match status" value="1"/>
</dbReference>
<comment type="subunit">
    <text evidence="1">Forms a complex composed of PxpA, PxpB and PxpC.</text>
</comment>
<dbReference type="GO" id="GO:0017168">
    <property type="term" value="F:5-oxoprolinase (ATP-hydrolyzing) activity"/>
    <property type="evidence" value="ECO:0007669"/>
    <property type="project" value="UniProtKB-UniRule"/>
</dbReference>
<keyword evidence="1" id="KW-0067">ATP-binding</keyword>
<comment type="catalytic activity">
    <reaction evidence="1">
        <text>5-oxo-L-proline + ATP + 2 H2O = L-glutamate + ADP + phosphate + H(+)</text>
        <dbReference type="Rhea" id="RHEA:10348"/>
        <dbReference type="ChEBI" id="CHEBI:15377"/>
        <dbReference type="ChEBI" id="CHEBI:15378"/>
        <dbReference type="ChEBI" id="CHEBI:29985"/>
        <dbReference type="ChEBI" id="CHEBI:30616"/>
        <dbReference type="ChEBI" id="CHEBI:43474"/>
        <dbReference type="ChEBI" id="CHEBI:58402"/>
        <dbReference type="ChEBI" id="CHEBI:456216"/>
        <dbReference type="EC" id="3.5.2.9"/>
    </reaction>
</comment>
<name>A0A5C4JGV4_9ACTN</name>
<dbReference type="PANTHER" id="PTHR30292:SF0">
    <property type="entry name" value="5-OXOPROLINASE SUBUNIT A"/>
    <property type="match status" value="1"/>
</dbReference>
<evidence type="ECO:0000313" key="3">
    <source>
        <dbReference type="Proteomes" id="UP000309174"/>
    </source>
</evidence>
<dbReference type="SUPFAM" id="SSF88713">
    <property type="entry name" value="Glycoside hydrolase/deacetylase"/>
    <property type="match status" value="1"/>
</dbReference>
<dbReference type="GO" id="GO:0005524">
    <property type="term" value="F:ATP binding"/>
    <property type="evidence" value="ECO:0007669"/>
    <property type="project" value="UniProtKB-UniRule"/>
</dbReference>
<comment type="function">
    <text evidence="1">Catalyzes the cleavage of 5-oxoproline to form L-glutamate coupled to the hydrolysis of ATP to ADP and inorganic phosphate.</text>
</comment>
<sequence>MAVIDINADLGEGFGIWELGDDLALLDVITSANVACGFHAGDPLIMRRVCAAAVERGVTIGAQVSYRDLAGFGRREMDVPPPELTAEVLYQVAALDGIARTEGGRVAYVKPHGALYNRVARDAVQARAVADAVRAYDPSLPLLTLAGSAVRDVAEGLTVVAECFADRAYTPSGRLVSRREPGAVVHDRDAVVQRAVRMAVEGTVVSVDGGEVALDARSMCVHGDTPNAVELARSVRSALSGAGVALEPFA</sequence>
<dbReference type="RefSeq" id="WP_138645070.1">
    <property type="nucleotide sequence ID" value="NZ_VCKW01000044.1"/>
</dbReference>
<organism evidence="2 3">
    <name type="scientific">Actinomadura soli</name>
    <dbReference type="NCBI Taxonomy" id="2508997"/>
    <lineage>
        <taxon>Bacteria</taxon>
        <taxon>Bacillati</taxon>
        <taxon>Actinomycetota</taxon>
        <taxon>Actinomycetes</taxon>
        <taxon>Streptosporangiales</taxon>
        <taxon>Thermomonosporaceae</taxon>
        <taxon>Actinomadura</taxon>
    </lineage>
</organism>
<dbReference type="NCBIfam" id="NF003816">
    <property type="entry name" value="PRK05406.1-5"/>
    <property type="match status" value="1"/>
</dbReference>
<dbReference type="InterPro" id="IPR011330">
    <property type="entry name" value="Glyco_hydro/deAcase_b/a-brl"/>
</dbReference>
<evidence type="ECO:0000313" key="2">
    <source>
        <dbReference type="EMBL" id="TMR03039.1"/>
    </source>
</evidence>
<dbReference type="PANTHER" id="PTHR30292">
    <property type="entry name" value="UNCHARACTERIZED PROTEIN YBGL-RELATED"/>
    <property type="match status" value="1"/>
</dbReference>
<dbReference type="Gene3D" id="3.20.20.370">
    <property type="entry name" value="Glycoside hydrolase/deacetylase"/>
    <property type="match status" value="1"/>
</dbReference>